<dbReference type="Proteomes" id="UP000245507">
    <property type="component" value="Unassembled WGS sequence"/>
</dbReference>
<reference evidence="1 2" key="1">
    <citation type="submission" date="2018-05" db="EMBL/GenBank/DDBJ databases">
        <title>Nocardioides silvaticus genome.</title>
        <authorList>
            <person name="Li C."/>
            <person name="Wang G."/>
        </authorList>
    </citation>
    <scope>NUCLEOTIDE SEQUENCE [LARGE SCALE GENOMIC DNA]</scope>
    <source>
        <strain evidence="1 2">CCTCC AB 2018079</strain>
    </source>
</reference>
<evidence type="ECO:0000313" key="2">
    <source>
        <dbReference type="Proteomes" id="UP000245507"/>
    </source>
</evidence>
<dbReference type="EMBL" id="QGDD01000001">
    <property type="protein sequence ID" value="PWN04232.1"/>
    <property type="molecule type" value="Genomic_DNA"/>
</dbReference>
<organism evidence="1 2">
    <name type="scientific">Nocardioides silvaticus</name>
    <dbReference type="NCBI Taxonomy" id="2201891"/>
    <lineage>
        <taxon>Bacteria</taxon>
        <taxon>Bacillati</taxon>
        <taxon>Actinomycetota</taxon>
        <taxon>Actinomycetes</taxon>
        <taxon>Propionibacteriales</taxon>
        <taxon>Nocardioidaceae</taxon>
        <taxon>Nocardioides</taxon>
    </lineage>
</organism>
<name>A0A316TPS0_9ACTN</name>
<sequence>MLTDSDQRNLFQEVAAEVVGHTAEVEWLPPGDEWIAHARLRGVGGLVGYVLTSTEWHEARFEEPQYLTFLIADSEDVEYLRKTWARLAKVVAAYVAGEYEVEQRRGLTGNRTFLNVRSDDGVWRIGKRGTRPPQFEN</sequence>
<protein>
    <submittedName>
        <fullName evidence="1">Uncharacterized protein</fullName>
    </submittedName>
</protein>
<comment type="caution">
    <text evidence="1">The sequence shown here is derived from an EMBL/GenBank/DDBJ whole genome shotgun (WGS) entry which is preliminary data.</text>
</comment>
<dbReference type="OrthoDB" id="3830029at2"/>
<dbReference type="RefSeq" id="WP_109691739.1">
    <property type="nucleotide sequence ID" value="NZ_QGDD01000001.1"/>
</dbReference>
<dbReference type="AlphaFoldDB" id="A0A316TPS0"/>
<keyword evidence="2" id="KW-1185">Reference proteome</keyword>
<evidence type="ECO:0000313" key="1">
    <source>
        <dbReference type="EMBL" id="PWN04232.1"/>
    </source>
</evidence>
<proteinExistence type="predicted"/>
<gene>
    <name evidence="1" type="ORF">DJ010_00830</name>
</gene>
<accession>A0A316TPS0</accession>